<gene>
    <name evidence="2" type="primary">ORF648</name>
</gene>
<name>A0A0B6XSX6_9EUPU</name>
<accession>A0A0B6XSX6</accession>
<evidence type="ECO:0000313" key="2">
    <source>
        <dbReference type="EMBL" id="CEK47137.1"/>
    </source>
</evidence>
<feature type="compositionally biased region" description="Polar residues" evidence="1">
    <location>
        <begin position="1"/>
        <end position="48"/>
    </location>
</feature>
<feature type="non-terminal residue" evidence="2">
    <location>
        <position position="1"/>
    </location>
</feature>
<evidence type="ECO:0000256" key="1">
    <source>
        <dbReference type="SAM" id="MobiDB-lite"/>
    </source>
</evidence>
<proteinExistence type="predicted"/>
<reference evidence="2" key="1">
    <citation type="submission" date="2014-12" db="EMBL/GenBank/DDBJ databases">
        <title>Insight into the proteome of Arion vulgaris.</title>
        <authorList>
            <person name="Aradska J."/>
            <person name="Bulat T."/>
            <person name="Smidak R."/>
            <person name="Sarate P."/>
            <person name="Gangsoo J."/>
            <person name="Sialana F."/>
            <person name="Bilban M."/>
            <person name="Lubec G."/>
        </authorList>
    </citation>
    <scope>NUCLEOTIDE SEQUENCE</scope>
    <source>
        <tissue evidence="2">Skin</tissue>
    </source>
</reference>
<feature type="non-terminal residue" evidence="2">
    <location>
        <position position="69"/>
    </location>
</feature>
<sequence length="69" mass="7341">LDSPLSPSSTIVKLALSPQQTSHVSANNQDGVSNRMNLHSPSNVTSPRIISDDHAKPNFLPSSYTPSKA</sequence>
<organism evidence="2">
    <name type="scientific">Arion vulgaris</name>
    <dbReference type="NCBI Taxonomy" id="1028688"/>
    <lineage>
        <taxon>Eukaryota</taxon>
        <taxon>Metazoa</taxon>
        <taxon>Spiralia</taxon>
        <taxon>Lophotrochozoa</taxon>
        <taxon>Mollusca</taxon>
        <taxon>Gastropoda</taxon>
        <taxon>Heterobranchia</taxon>
        <taxon>Euthyneura</taxon>
        <taxon>Panpulmonata</taxon>
        <taxon>Eupulmonata</taxon>
        <taxon>Stylommatophora</taxon>
        <taxon>Helicina</taxon>
        <taxon>Arionoidea</taxon>
        <taxon>Arionidae</taxon>
        <taxon>Arion</taxon>
    </lineage>
</organism>
<dbReference type="EMBL" id="HACG01000272">
    <property type="protein sequence ID" value="CEK47137.1"/>
    <property type="molecule type" value="Transcribed_RNA"/>
</dbReference>
<dbReference type="AlphaFoldDB" id="A0A0B6XSX6"/>
<feature type="compositionally biased region" description="Polar residues" evidence="1">
    <location>
        <begin position="60"/>
        <end position="69"/>
    </location>
</feature>
<feature type="region of interest" description="Disordered" evidence="1">
    <location>
        <begin position="1"/>
        <end position="69"/>
    </location>
</feature>
<protein>
    <submittedName>
        <fullName evidence="2">Uncharacterized protein</fullName>
    </submittedName>
</protein>